<dbReference type="AlphaFoldDB" id="A0A7T1AM14"/>
<dbReference type="GO" id="GO:0016787">
    <property type="term" value="F:hydrolase activity"/>
    <property type="evidence" value="ECO:0007669"/>
    <property type="project" value="UniProtKB-KW"/>
</dbReference>
<dbReference type="NCBIfam" id="TIGR02385">
    <property type="entry name" value="RelE_StbE"/>
    <property type="match status" value="1"/>
</dbReference>
<keyword evidence="2" id="KW-0378">Hydrolase</keyword>
<dbReference type="Pfam" id="PF05016">
    <property type="entry name" value="ParE_toxin"/>
    <property type="match status" value="1"/>
</dbReference>
<dbReference type="Gene3D" id="3.30.2310.20">
    <property type="entry name" value="RelE-like"/>
    <property type="match status" value="1"/>
</dbReference>
<evidence type="ECO:0000256" key="1">
    <source>
        <dbReference type="ARBA" id="ARBA00022649"/>
    </source>
</evidence>
<dbReference type="RefSeq" id="WP_038961632.1">
    <property type="nucleotide sequence ID" value="NZ_CP065383.1"/>
</dbReference>
<keyword evidence="1" id="KW-1277">Toxin-antitoxin system</keyword>
<organism evidence="2 3">
    <name type="scientific">Atribacter laminatus</name>
    <dbReference type="NCBI Taxonomy" id="2847778"/>
    <lineage>
        <taxon>Bacteria</taxon>
        <taxon>Pseudomonadati</taxon>
        <taxon>Atribacterota</taxon>
        <taxon>Atribacteria</taxon>
        <taxon>Atribacterales</taxon>
        <taxon>Atribacteraceae</taxon>
        <taxon>Atribacter</taxon>
    </lineage>
</organism>
<dbReference type="KEGG" id="alam:RT761_01626"/>
<accession>A0A7T1AM14</accession>
<keyword evidence="3" id="KW-1185">Reference proteome</keyword>
<dbReference type="EC" id="3.1.-.-" evidence="2"/>
<dbReference type="SUPFAM" id="SSF143011">
    <property type="entry name" value="RelE-like"/>
    <property type="match status" value="1"/>
</dbReference>
<dbReference type="InterPro" id="IPR007712">
    <property type="entry name" value="RelE/ParE_toxin"/>
</dbReference>
<dbReference type="InterPro" id="IPR052747">
    <property type="entry name" value="TA_system_RelE_toxin"/>
</dbReference>
<sequence length="86" mass="10296">MVLYKILWKKSAEKDLKNIPHKLINRIIEVIDSLSKNPLPPRVRKITGSVNLYRLRIGDYRIIYEVNSNIKNVMIIYIRNRKDVYK</sequence>
<reference evidence="2 3" key="1">
    <citation type="journal article" date="2021" name="Nat. Commun.">
        <title>Isolation of a member of the candidate phylum Atribacteria reveals a unique cell membrane structure.</title>
        <authorList>
            <person name="Taiki K."/>
            <person name="Nobu M.K."/>
            <person name="Kusada H."/>
            <person name="Meng X.-Y."/>
            <person name="Hosoki N."/>
            <person name="Uematsu K."/>
            <person name="Yoshioka H."/>
            <person name="Kamagata Y."/>
            <person name="Tamaki H."/>
        </authorList>
    </citation>
    <scope>NUCLEOTIDE SEQUENCE [LARGE SCALE GENOMIC DNA]</scope>
    <source>
        <strain evidence="2 3">RT761</strain>
    </source>
</reference>
<gene>
    <name evidence="2" type="primary">relG_1</name>
    <name evidence="2" type="ORF">RT761_01626</name>
</gene>
<evidence type="ECO:0000313" key="2">
    <source>
        <dbReference type="EMBL" id="QPM68406.1"/>
    </source>
</evidence>
<proteinExistence type="predicted"/>
<evidence type="ECO:0000313" key="3">
    <source>
        <dbReference type="Proteomes" id="UP000594463"/>
    </source>
</evidence>
<dbReference type="Proteomes" id="UP000594463">
    <property type="component" value="Chromosome"/>
</dbReference>
<dbReference type="PANTHER" id="PTHR38813">
    <property type="match status" value="1"/>
</dbReference>
<dbReference type="InterPro" id="IPR035093">
    <property type="entry name" value="RelE/ParE_toxin_dom_sf"/>
</dbReference>
<protein>
    <submittedName>
        <fullName evidence="2">Toxin RelG</fullName>
        <ecNumber evidence="2">3.1.-.-</ecNumber>
    </submittedName>
</protein>
<dbReference type="PANTHER" id="PTHR38813:SF1">
    <property type="entry name" value="TOXIN RELE1-RELATED"/>
    <property type="match status" value="1"/>
</dbReference>
<name>A0A7T1AM14_ATRLM</name>
<dbReference type="EMBL" id="CP065383">
    <property type="protein sequence ID" value="QPM68406.1"/>
    <property type="molecule type" value="Genomic_DNA"/>
</dbReference>